<protein>
    <submittedName>
        <fullName evidence="1">Uncharacterized protein</fullName>
    </submittedName>
</protein>
<dbReference type="Proteomes" id="UP000251960">
    <property type="component" value="Chromosome 8"/>
</dbReference>
<proteinExistence type="predicted"/>
<evidence type="ECO:0000313" key="2">
    <source>
        <dbReference type="Proteomes" id="UP000251960"/>
    </source>
</evidence>
<gene>
    <name evidence="1" type="ORF">Zm00014a_004182</name>
</gene>
<dbReference type="EMBL" id="NCVQ01000009">
    <property type="protein sequence ID" value="PWZ09344.1"/>
    <property type="molecule type" value="Genomic_DNA"/>
</dbReference>
<organism evidence="1 2">
    <name type="scientific">Zea mays</name>
    <name type="common">Maize</name>
    <dbReference type="NCBI Taxonomy" id="4577"/>
    <lineage>
        <taxon>Eukaryota</taxon>
        <taxon>Viridiplantae</taxon>
        <taxon>Streptophyta</taxon>
        <taxon>Embryophyta</taxon>
        <taxon>Tracheophyta</taxon>
        <taxon>Spermatophyta</taxon>
        <taxon>Magnoliopsida</taxon>
        <taxon>Liliopsida</taxon>
        <taxon>Poales</taxon>
        <taxon>Poaceae</taxon>
        <taxon>PACMAD clade</taxon>
        <taxon>Panicoideae</taxon>
        <taxon>Andropogonodae</taxon>
        <taxon>Andropogoneae</taxon>
        <taxon>Tripsacinae</taxon>
        <taxon>Zea</taxon>
    </lineage>
</organism>
<accession>A0A3L6DL71</accession>
<name>A0A3L6DL71_MAIZE</name>
<sequence length="33" mass="4088">MRIFFKSENYFMIITGIIRSDISTRFDMRMNRP</sequence>
<dbReference type="AlphaFoldDB" id="A0A3L6DL71"/>
<reference evidence="1 2" key="1">
    <citation type="journal article" date="2018" name="Nat. Genet.">
        <title>Extensive intraspecific gene order and gene structural variations between Mo17 and other maize genomes.</title>
        <authorList>
            <person name="Sun S."/>
            <person name="Zhou Y."/>
            <person name="Chen J."/>
            <person name="Shi J."/>
            <person name="Zhao H."/>
            <person name="Zhao H."/>
            <person name="Song W."/>
            <person name="Zhang M."/>
            <person name="Cui Y."/>
            <person name="Dong X."/>
            <person name="Liu H."/>
            <person name="Ma X."/>
            <person name="Jiao Y."/>
            <person name="Wang B."/>
            <person name="Wei X."/>
            <person name="Stein J.C."/>
            <person name="Glaubitz J.C."/>
            <person name="Lu F."/>
            <person name="Yu G."/>
            <person name="Liang C."/>
            <person name="Fengler K."/>
            <person name="Li B."/>
            <person name="Rafalski A."/>
            <person name="Schnable P.S."/>
            <person name="Ware D.H."/>
            <person name="Buckler E.S."/>
            <person name="Lai J."/>
        </authorList>
    </citation>
    <scope>NUCLEOTIDE SEQUENCE [LARGE SCALE GENOMIC DNA]</scope>
    <source>
        <strain evidence="2">cv. Missouri 17</strain>
        <tissue evidence="1">Seedling</tissue>
    </source>
</reference>
<comment type="caution">
    <text evidence="1">The sequence shown here is derived from an EMBL/GenBank/DDBJ whole genome shotgun (WGS) entry which is preliminary data.</text>
</comment>
<evidence type="ECO:0000313" key="1">
    <source>
        <dbReference type="EMBL" id="PWZ09344.1"/>
    </source>
</evidence>